<dbReference type="InterPro" id="IPR004527">
    <property type="entry name" value="Glu-tRNA-ligase_bac/mito"/>
</dbReference>
<dbReference type="NCBIfam" id="TIGR00464">
    <property type="entry name" value="gltX_bact"/>
    <property type="match status" value="1"/>
</dbReference>
<dbReference type="Gene3D" id="3.40.50.620">
    <property type="entry name" value="HUPs"/>
    <property type="match status" value="1"/>
</dbReference>
<dbReference type="GO" id="GO:0004818">
    <property type="term" value="F:glutamate-tRNA ligase activity"/>
    <property type="evidence" value="ECO:0007669"/>
    <property type="project" value="UniProtKB-UniRule"/>
</dbReference>
<dbReference type="InterPro" id="IPR008925">
    <property type="entry name" value="aa_tRNA-synth_I_cd-bd_sf"/>
</dbReference>
<keyword evidence="5 8" id="KW-0067">ATP-binding</keyword>
<dbReference type="InterPro" id="IPR020058">
    <property type="entry name" value="Glu/Gln-tRNA-synth_Ib_cat-dom"/>
</dbReference>
<dbReference type="InterPro" id="IPR000924">
    <property type="entry name" value="Glu/Gln-tRNA-synth"/>
</dbReference>
<dbReference type="InterPro" id="IPR014729">
    <property type="entry name" value="Rossmann-like_a/b/a_fold"/>
</dbReference>
<dbReference type="GO" id="GO:0005524">
    <property type="term" value="F:ATP binding"/>
    <property type="evidence" value="ECO:0007669"/>
    <property type="project" value="UniProtKB-UniRule"/>
</dbReference>
<dbReference type="EMBL" id="QGDO01000005">
    <property type="protein sequence ID" value="PWJ40149.1"/>
    <property type="molecule type" value="Genomic_DNA"/>
</dbReference>
<evidence type="ECO:0000256" key="4">
    <source>
        <dbReference type="ARBA" id="ARBA00022741"/>
    </source>
</evidence>
<comment type="subunit">
    <text evidence="8">Monomer.</text>
</comment>
<accession>A0A315ZVB5</accession>
<dbReference type="InterPro" id="IPR001412">
    <property type="entry name" value="aa-tRNA-synth_I_CS"/>
</dbReference>
<evidence type="ECO:0000256" key="5">
    <source>
        <dbReference type="ARBA" id="ARBA00022840"/>
    </source>
</evidence>
<dbReference type="CDD" id="cd00808">
    <property type="entry name" value="GluRS_core"/>
    <property type="match status" value="1"/>
</dbReference>
<dbReference type="Pfam" id="PF00749">
    <property type="entry name" value="tRNA-synt_1c"/>
    <property type="match status" value="1"/>
</dbReference>
<evidence type="ECO:0000256" key="8">
    <source>
        <dbReference type="HAMAP-Rule" id="MF_00022"/>
    </source>
</evidence>
<dbReference type="AlphaFoldDB" id="A0A315ZVB5"/>
<dbReference type="PRINTS" id="PR00987">
    <property type="entry name" value="TRNASYNTHGLU"/>
</dbReference>
<keyword evidence="6 8" id="KW-0648">Protein biosynthesis</keyword>
<dbReference type="PANTHER" id="PTHR43311:SF2">
    <property type="entry name" value="GLUTAMATE--TRNA LIGASE, MITOCHONDRIAL-RELATED"/>
    <property type="match status" value="1"/>
</dbReference>
<comment type="similarity">
    <text evidence="1 8">Belongs to the class-I aminoacyl-tRNA synthetase family. Glutamate--tRNA ligase type 1 subfamily.</text>
</comment>
<dbReference type="SUPFAM" id="SSF48163">
    <property type="entry name" value="An anticodon-binding domain of class I aminoacyl-tRNA synthetases"/>
    <property type="match status" value="1"/>
</dbReference>
<dbReference type="GO" id="GO:0005829">
    <property type="term" value="C:cytosol"/>
    <property type="evidence" value="ECO:0007669"/>
    <property type="project" value="TreeGrafter"/>
</dbReference>
<dbReference type="InterPro" id="IPR020751">
    <property type="entry name" value="aa-tRNA-synth_I_codon-bd_sub2"/>
</dbReference>
<reference evidence="11 12" key="1">
    <citation type="submission" date="2018-03" db="EMBL/GenBank/DDBJ databases">
        <title>Genomic Encyclopedia of Archaeal and Bacterial Type Strains, Phase II (KMG-II): from individual species to whole genera.</title>
        <authorList>
            <person name="Goeker M."/>
        </authorList>
    </citation>
    <scope>NUCLEOTIDE SEQUENCE [LARGE SCALE GENOMIC DNA]</scope>
    <source>
        <strain evidence="11 12">DSM 28229</strain>
    </source>
</reference>
<keyword evidence="7 8" id="KW-0030">Aminoacyl-tRNA synthetase</keyword>
<dbReference type="Gene3D" id="1.10.1160.10">
    <property type="entry name" value="Glutamyl-trna Synthetase, Domain 2"/>
    <property type="match status" value="1"/>
</dbReference>
<keyword evidence="3 8" id="KW-0436">Ligase</keyword>
<evidence type="ECO:0000259" key="9">
    <source>
        <dbReference type="Pfam" id="PF00749"/>
    </source>
</evidence>
<dbReference type="Pfam" id="PF19269">
    <property type="entry name" value="Anticodon_2"/>
    <property type="match status" value="1"/>
</dbReference>
<evidence type="ECO:0000256" key="7">
    <source>
        <dbReference type="ARBA" id="ARBA00023146"/>
    </source>
</evidence>
<feature type="domain" description="Glutamyl/glutaminyl-tRNA synthetase class Ib catalytic" evidence="9">
    <location>
        <begin position="3"/>
        <end position="348"/>
    </location>
</feature>
<dbReference type="GO" id="GO:0000049">
    <property type="term" value="F:tRNA binding"/>
    <property type="evidence" value="ECO:0007669"/>
    <property type="project" value="InterPro"/>
</dbReference>
<dbReference type="GO" id="GO:0008270">
    <property type="term" value="F:zinc ion binding"/>
    <property type="evidence" value="ECO:0007669"/>
    <property type="project" value="InterPro"/>
</dbReference>
<feature type="short sequence motif" description="'HIGH' region" evidence="8">
    <location>
        <begin position="10"/>
        <end position="20"/>
    </location>
</feature>
<dbReference type="Gene3D" id="1.10.10.350">
    <property type="match status" value="1"/>
</dbReference>
<feature type="short sequence motif" description="'KMSKS' region" evidence="8">
    <location>
        <begin position="262"/>
        <end position="266"/>
    </location>
</feature>
<keyword evidence="4 8" id="KW-0547">Nucleotide-binding</keyword>
<evidence type="ECO:0000313" key="12">
    <source>
        <dbReference type="Proteomes" id="UP000245535"/>
    </source>
</evidence>
<comment type="catalytic activity">
    <reaction evidence="8">
        <text>tRNA(Glu) + L-glutamate + ATP = L-glutamyl-tRNA(Glu) + AMP + diphosphate</text>
        <dbReference type="Rhea" id="RHEA:23540"/>
        <dbReference type="Rhea" id="RHEA-COMP:9663"/>
        <dbReference type="Rhea" id="RHEA-COMP:9680"/>
        <dbReference type="ChEBI" id="CHEBI:29985"/>
        <dbReference type="ChEBI" id="CHEBI:30616"/>
        <dbReference type="ChEBI" id="CHEBI:33019"/>
        <dbReference type="ChEBI" id="CHEBI:78442"/>
        <dbReference type="ChEBI" id="CHEBI:78520"/>
        <dbReference type="ChEBI" id="CHEBI:456215"/>
        <dbReference type="EC" id="6.1.1.17"/>
    </reaction>
</comment>
<dbReference type="InterPro" id="IPR033910">
    <property type="entry name" value="GluRS_core"/>
</dbReference>
<dbReference type="Proteomes" id="UP000245535">
    <property type="component" value="Unassembled WGS sequence"/>
</dbReference>
<gene>
    <name evidence="8" type="primary">gltX</name>
    <name evidence="11" type="ORF">BC781_105217</name>
</gene>
<dbReference type="GO" id="GO:0006424">
    <property type="term" value="P:glutamyl-tRNA aminoacylation"/>
    <property type="evidence" value="ECO:0007669"/>
    <property type="project" value="UniProtKB-UniRule"/>
</dbReference>
<dbReference type="InterPro" id="IPR020061">
    <property type="entry name" value="Glu_tRNA_lig_a-bdl"/>
</dbReference>
<evidence type="ECO:0000256" key="3">
    <source>
        <dbReference type="ARBA" id="ARBA00022598"/>
    </source>
</evidence>
<evidence type="ECO:0000256" key="6">
    <source>
        <dbReference type="ARBA" id="ARBA00022917"/>
    </source>
</evidence>
<proteinExistence type="inferred from homology"/>
<protein>
    <recommendedName>
        <fullName evidence="8">Glutamate--tRNA ligase</fullName>
        <ecNumber evidence="8">6.1.1.17</ecNumber>
    </recommendedName>
    <alternativeName>
        <fullName evidence="8">Glutamyl-tRNA synthetase</fullName>
        <shortName evidence="8">GluRS</shortName>
    </alternativeName>
</protein>
<comment type="subcellular location">
    <subcellularLocation>
        <location evidence="8">Cytoplasm</location>
    </subcellularLocation>
</comment>
<keyword evidence="2 8" id="KW-0963">Cytoplasm</keyword>
<organism evidence="11 12">
    <name type="scientific">Sediminitomix flava</name>
    <dbReference type="NCBI Taxonomy" id="379075"/>
    <lineage>
        <taxon>Bacteria</taxon>
        <taxon>Pseudomonadati</taxon>
        <taxon>Bacteroidota</taxon>
        <taxon>Cytophagia</taxon>
        <taxon>Cytophagales</taxon>
        <taxon>Flammeovirgaceae</taxon>
        <taxon>Sediminitomix</taxon>
    </lineage>
</organism>
<dbReference type="EC" id="6.1.1.17" evidence="8"/>
<comment type="caution">
    <text evidence="8">Lacks conserved residue(s) required for the propagation of feature annotation.</text>
</comment>
<name>A0A315ZVB5_SEDFL</name>
<evidence type="ECO:0000259" key="10">
    <source>
        <dbReference type="Pfam" id="PF19269"/>
    </source>
</evidence>
<keyword evidence="12" id="KW-1185">Reference proteome</keyword>
<dbReference type="PROSITE" id="PS00178">
    <property type="entry name" value="AA_TRNA_LIGASE_I"/>
    <property type="match status" value="1"/>
</dbReference>
<sequence>MEKVRVRFAPSPTGPLHIGGVRTALFNYLFAKKNNGDFILRIEDTDQTRFVEGAEDYIKESLAWVGMEPDESPWKPGEYGPYRQSERKGMYMQYAQQLVDEGKAYYAFDTPEELDAMRKRLEEAKVANQQYNAITRLQMKNSLTLSEEEVKERIESGDPYVIRLKVPLKEEIRLNDMVRGWVMVHSHTIDDKILMKSDGMPTYHLANVVDDHLMKITHVIRGEEWLPSAPLHVLLYQYLGWEDTMPRFAHLPLLLKPNGNGKLSKRDGDKLGFSVFPLKWTDPNSGDISTGYREDGFLPDAFVNFLAFLGWSPGTEEELFTKEQLIEKFSIEKVGKAGTKFDFDKAKWYNQQYLKEKSDEVLAPVLKAQLDEAGISYDESLLPLICSQLKERITFQNEFLSAGRFFFEAPTEYDEKVIRKKWNDDAKAVLEEYAERCPSAEKFDADSAKKLFSEVLEEKGVGMGKVMPVLRVALSGLGGGPDLMIMLQILGKEEVSNRIKKFIATVSE</sequence>
<dbReference type="InterPro" id="IPR049940">
    <property type="entry name" value="GluQ/Sye"/>
</dbReference>
<comment type="function">
    <text evidence="8">Catalyzes the attachment of glutamate to tRNA(Glu) in a two-step reaction: glutamate is first activated by ATP to form Glu-AMP and then transferred to the acceptor end of tRNA(Glu).</text>
</comment>
<comment type="caution">
    <text evidence="11">The sequence shown here is derived from an EMBL/GenBank/DDBJ whole genome shotgun (WGS) entry which is preliminary data.</text>
</comment>
<dbReference type="PANTHER" id="PTHR43311">
    <property type="entry name" value="GLUTAMATE--TRNA LIGASE"/>
    <property type="match status" value="1"/>
</dbReference>
<dbReference type="InterPro" id="IPR045462">
    <property type="entry name" value="aa-tRNA-synth_I_cd-bd"/>
</dbReference>
<dbReference type="Gene3D" id="3.90.800.10">
    <property type="entry name" value="Glutamyl-tRNA Synthetase, Domain 3"/>
    <property type="match status" value="1"/>
</dbReference>
<feature type="binding site" evidence="8">
    <location>
        <position position="265"/>
    </location>
    <ligand>
        <name>ATP</name>
        <dbReference type="ChEBI" id="CHEBI:30616"/>
    </ligand>
</feature>
<dbReference type="SUPFAM" id="SSF52374">
    <property type="entry name" value="Nucleotidylyl transferase"/>
    <property type="match status" value="1"/>
</dbReference>
<evidence type="ECO:0000256" key="1">
    <source>
        <dbReference type="ARBA" id="ARBA00007894"/>
    </source>
</evidence>
<evidence type="ECO:0000256" key="2">
    <source>
        <dbReference type="ARBA" id="ARBA00022490"/>
    </source>
</evidence>
<dbReference type="FunFam" id="3.40.50.620:FF:000127">
    <property type="entry name" value="Glutamate--tRNA ligase"/>
    <property type="match status" value="1"/>
</dbReference>
<feature type="domain" description="Aminoacyl-tRNA synthetase class I anticodon-binding" evidence="10">
    <location>
        <begin position="377"/>
        <end position="503"/>
    </location>
</feature>
<evidence type="ECO:0000313" key="11">
    <source>
        <dbReference type="EMBL" id="PWJ40149.1"/>
    </source>
</evidence>
<dbReference type="HAMAP" id="MF_00022">
    <property type="entry name" value="Glu_tRNA_synth_type1"/>
    <property type="match status" value="1"/>
</dbReference>